<feature type="non-terminal residue" evidence="1">
    <location>
        <position position="1"/>
    </location>
</feature>
<reference evidence="1 2" key="1">
    <citation type="submission" date="2014-04" db="EMBL/GenBank/DDBJ databases">
        <authorList>
            <consortium name="DOE Joint Genome Institute"/>
            <person name="Kuo A."/>
            <person name="Kohler A."/>
            <person name="Costa M.D."/>
            <person name="Nagy L.G."/>
            <person name="Floudas D."/>
            <person name="Copeland A."/>
            <person name="Barry K.W."/>
            <person name="Cichocki N."/>
            <person name="Veneault-Fourrey C."/>
            <person name="LaButti K."/>
            <person name="Lindquist E.A."/>
            <person name="Lipzen A."/>
            <person name="Lundell T."/>
            <person name="Morin E."/>
            <person name="Murat C."/>
            <person name="Sun H."/>
            <person name="Tunlid A."/>
            <person name="Henrissat B."/>
            <person name="Grigoriev I.V."/>
            <person name="Hibbett D.S."/>
            <person name="Martin F."/>
            <person name="Nordberg H.P."/>
            <person name="Cantor M.N."/>
            <person name="Hua S.X."/>
        </authorList>
    </citation>
    <scope>NUCLEOTIDE SEQUENCE [LARGE SCALE GENOMIC DNA]</scope>
    <source>
        <strain evidence="1 2">441</strain>
    </source>
</reference>
<proteinExistence type="predicted"/>
<dbReference type="OrthoDB" id="2692742at2759"/>
<accession>A0A0C9XQR1</accession>
<keyword evidence="2" id="KW-1185">Reference proteome</keyword>
<protein>
    <submittedName>
        <fullName evidence="1">Uncharacterized protein</fullName>
    </submittedName>
</protein>
<dbReference type="AlphaFoldDB" id="A0A0C9XQR1"/>
<gene>
    <name evidence="1" type="ORF">PISMIDRAFT_116738</name>
</gene>
<sequence length="88" mass="9768">SVIPSPDNLVEAHLLLEMAISNCNVHHIQQSLAEQLICHDMLQLQYNCLQVEKAQSRLATAELHVGWVCMVVRRCGYNPDVGVPTTSS</sequence>
<evidence type="ECO:0000313" key="2">
    <source>
        <dbReference type="Proteomes" id="UP000054018"/>
    </source>
</evidence>
<dbReference type="HOGENOM" id="CLU_158796_1_0_1"/>
<evidence type="ECO:0000313" key="1">
    <source>
        <dbReference type="EMBL" id="KIK14600.1"/>
    </source>
</evidence>
<dbReference type="EMBL" id="KN833930">
    <property type="protein sequence ID" value="KIK14600.1"/>
    <property type="molecule type" value="Genomic_DNA"/>
</dbReference>
<organism evidence="1 2">
    <name type="scientific">Pisolithus microcarpus 441</name>
    <dbReference type="NCBI Taxonomy" id="765257"/>
    <lineage>
        <taxon>Eukaryota</taxon>
        <taxon>Fungi</taxon>
        <taxon>Dikarya</taxon>
        <taxon>Basidiomycota</taxon>
        <taxon>Agaricomycotina</taxon>
        <taxon>Agaricomycetes</taxon>
        <taxon>Agaricomycetidae</taxon>
        <taxon>Boletales</taxon>
        <taxon>Sclerodermatineae</taxon>
        <taxon>Pisolithaceae</taxon>
        <taxon>Pisolithus</taxon>
    </lineage>
</organism>
<reference evidence="2" key="2">
    <citation type="submission" date="2015-01" db="EMBL/GenBank/DDBJ databases">
        <title>Evolutionary Origins and Diversification of the Mycorrhizal Mutualists.</title>
        <authorList>
            <consortium name="DOE Joint Genome Institute"/>
            <consortium name="Mycorrhizal Genomics Consortium"/>
            <person name="Kohler A."/>
            <person name="Kuo A."/>
            <person name="Nagy L.G."/>
            <person name="Floudas D."/>
            <person name="Copeland A."/>
            <person name="Barry K.W."/>
            <person name="Cichocki N."/>
            <person name="Veneault-Fourrey C."/>
            <person name="LaButti K."/>
            <person name="Lindquist E.A."/>
            <person name="Lipzen A."/>
            <person name="Lundell T."/>
            <person name="Morin E."/>
            <person name="Murat C."/>
            <person name="Riley R."/>
            <person name="Ohm R."/>
            <person name="Sun H."/>
            <person name="Tunlid A."/>
            <person name="Henrissat B."/>
            <person name="Grigoriev I.V."/>
            <person name="Hibbett D.S."/>
            <person name="Martin F."/>
        </authorList>
    </citation>
    <scope>NUCLEOTIDE SEQUENCE [LARGE SCALE GENOMIC DNA]</scope>
    <source>
        <strain evidence="2">441</strain>
    </source>
</reference>
<name>A0A0C9XQR1_9AGAM</name>
<dbReference type="Proteomes" id="UP000054018">
    <property type="component" value="Unassembled WGS sequence"/>
</dbReference>